<evidence type="ECO:0000259" key="11">
    <source>
        <dbReference type="Pfam" id="PF00483"/>
    </source>
</evidence>
<comment type="catalytic activity">
    <reaction evidence="10">
        <text>alpha-D-glucose 1-phosphate + UTP + H(+) = UDP-alpha-D-glucose + diphosphate</text>
        <dbReference type="Rhea" id="RHEA:19889"/>
        <dbReference type="ChEBI" id="CHEBI:15378"/>
        <dbReference type="ChEBI" id="CHEBI:33019"/>
        <dbReference type="ChEBI" id="CHEBI:46398"/>
        <dbReference type="ChEBI" id="CHEBI:58601"/>
        <dbReference type="ChEBI" id="CHEBI:58885"/>
        <dbReference type="EC" id="2.7.7.9"/>
    </reaction>
</comment>
<dbReference type="Pfam" id="PF00483">
    <property type="entry name" value="NTP_transferase"/>
    <property type="match status" value="1"/>
</dbReference>
<evidence type="ECO:0000256" key="4">
    <source>
        <dbReference type="ARBA" id="ARBA00022679"/>
    </source>
</evidence>
<evidence type="ECO:0000256" key="9">
    <source>
        <dbReference type="ARBA" id="ARBA00037294"/>
    </source>
</evidence>
<evidence type="ECO:0000256" key="1">
    <source>
        <dbReference type="ARBA" id="ARBA00006890"/>
    </source>
</evidence>
<organism evidence="12 13">
    <name type="scientific">SAR86 cluster bacterium</name>
    <dbReference type="NCBI Taxonomy" id="2030880"/>
    <lineage>
        <taxon>Bacteria</taxon>
        <taxon>Pseudomonadati</taxon>
        <taxon>Pseudomonadota</taxon>
        <taxon>Gammaproteobacteria</taxon>
        <taxon>SAR86 cluster</taxon>
    </lineage>
</organism>
<evidence type="ECO:0000256" key="10">
    <source>
        <dbReference type="ARBA" id="ARBA00048128"/>
    </source>
</evidence>
<sequence>MSNAKTIKKAVLPVAGLGTRFLPATKAIPKEMLPIVDTPLVEFAVREAIEAGIEEIIFVTSHTKRSIEDHFDRNLELELKLSSSNKESYLDKVNLNEYEGIKFSFVRQRDQRGLGDAISQVSHLILPDEYFAILLADDLFDGNPGVTSQLMDAFKLHGKSIIAVNEVSEEETKKYGVISGELSGNLTSIEEIVEKPQSNPPSNLAVTGRYLLSGEIMEELKTLEPGFGNEIQLTDAIAKMLQKGEMLGLKYDALKFDCGSKEGFVQANIHFAKKQYIIS</sequence>
<dbReference type="PANTHER" id="PTHR43197:SF1">
    <property type="entry name" value="UTP--GLUCOSE-1-PHOSPHATE URIDYLYLTRANSFERASE"/>
    <property type="match status" value="1"/>
</dbReference>
<evidence type="ECO:0000313" key="13">
    <source>
        <dbReference type="Proteomes" id="UP000253307"/>
    </source>
</evidence>
<dbReference type="Proteomes" id="UP000253307">
    <property type="component" value="Unassembled WGS sequence"/>
</dbReference>
<proteinExistence type="inferred from homology"/>
<name>A0A368C1B8_9GAMM</name>
<keyword evidence="5 12" id="KW-0548">Nucleotidyltransferase</keyword>
<evidence type="ECO:0000256" key="6">
    <source>
        <dbReference type="ARBA" id="ARBA00031455"/>
    </source>
</evidence>
<feature type="domain" description="Nucleotidyl transferase" evidence="11">
    <location>
        <begin position="10"/>
        <end position="270"/>
    </location>
</feature>
<dbReference type="InterPro" id="IPR005835">
    <property type="entry name" value="NTP_transferase_dom"/>
</dbReference>
<dbReference type="SUPFAM" id="SSF53448">
    <property type="entry name" value="Nucleotide-diphospho-sugar transferases"/>
    <property type="match status" value="1"/>
</dbReference>
<protein>
    <recommendedName>
        <fullName evidence="3">UTP--glucose-1-phosphate uridylyltransferase</fullName>
        <ecNumber evidence="2">2.7.7.9</ecNumber>
    </recommendedName>
    <alternativeName>
        <fullName evidence="6">Alpha-D-glucosyl-1-phosphate uridylyltransferase</fullName>
    </alternativeName>
    <alternativeName>
        <fullName evidence="7">UDP-glucose pyrophosphorylase</fullName>
    </alternativeName>
    <alternativeName>
        <fullName evidence="8">Uridine diphosphoglucose pyrophosphorylase</fullName>
    </alternativeName>
</protein>
<reference evidence="12 13" key="1">
    <citation type="journal article" date="2018" name="Microbiome">
        <title>Fine metagenomic profile of the Mediterranean stratified and mixed water columns revealed by assembly and recruitment.</title>
        <authorList>
            <person name="Haro-Moreno J.M."/>
            <person name="Lopez-Perez M."/>
            <person name="De La Torre J.R."/>
            <person name="Picazo A."/>
            <person name="Camacho A."/>
            <person name="Rodriguez-Valera F."/>
        </authorList>
    </citation>
    <scope>NUCLEOTIDE SEQUENCE [LARGE SCALE GENOMIC DNA]</scope>
    <source>
        <strain evidence="12">MED-G82</strain>
    </source>
</reference>
<evidence type="ECO:0000256" key="7">
    <source>
        <dbReference type="ARBA" id="ARBA00031959"/>
    </source>
</evidence>
<comment type="caution">
    <text evidence="12">The sequence shown here is derived from an EMBL/GenBank/DDBJ whole genome shotgun (WGS) entry which is preliminary data.</text>
</comment>
<dbReference type="EC" id="2.7.7.9" evidence="2"/>
<evidence type="ECO:0000256" key="2">
    <source>
        <dbReference type="ARBA" id="ARBA00012415"/>
    </source>
</evidence>
<evidence type="ECO:0000256" key="3">
    <source>
        <dbReference type="ARBA" id="ARBA00019048"/>
    </source>
</evidence>
<evidence type="ECO:0000256" key="5">
    <source>
        <dbReference type="ARBA" id="ARBA00022695"/>
    </source>
</evidence>
<dbReference type="GO" id="GO:0006011">
    <property type="term" value="P:UDP-alpha-D-glucose metabolic process"/>
    <property type="evidence" value="ECO:0007669"/>
    <property type="project" value="InterPro"/>
</dbReference>
<gene>
    <name evidence="12" type="ORF">DBW96_00205</name>
</gene>
<accession>A0A368C1B8</accession>
<dbReference type="CDD" id="cd02541">
    <property type="entry name" value="UGPase_prokaryotic"/>
    <property type="match status" value="1"/>
</dbReference>
<dbReference type="InterPro" id="IPR005771">
    <property type="entry name" value="GalU_uridylyltTrfase_bac/arc"/>
</dbReference>
<dbReference type="Gene3D" id="3.90.550.10">
    <property type="entry name" value="Spore Coat Polysaccharide Biosynthesis Protein SpsA, Chain A"/>
    <property type="match status" value="1"/>
</dbReference>
<evidence type="ECO:0000313" key="12">
    <source>
        <dbReference type="EMBL" id="RCL42862.1"/>
    </source>
</evidence>
<dbReference type="InterPro" id="IPR029044">
    <property type="entry name" value="Nucleotide-diphossugar_trans"/>
</dbReference>
<dbReference type="PANTHER" id="PTHR43197">
    <property type="entry name" value="UTP--GLUCOSE-1-PHOSPHATE URIDYLYLTRANSFERASE"/>
    <property type="match status" value="1"/>
</dbReference>
<dbReference type="AlphaFoldDB" id="A0A368C1B8"/>
<comment type="similarity">
    <text evidence="1">Belongs to the UDPGP type 2 family.</text>
</comment>
<dbReference type="EMBL" id="QOPE01000001">
    <property type="protein sequence ID" value="RCL42862.1"/>
    <property type="molecule type" value="Genomic_DNA"/>
</dbReference>
<evidence type="ECO:0000256" key="8">
    <source>
        <dbReference type="ARBA" id="ARBA00032341"/>
    </source>
</evidence>
<dbReference type="GO" id="GO:0003983">
    <property type="term" value="F:UTP:glucose-1-phosphate uridylyltransferase activity"/>
    <property type="evidence" value="ECO:0007669"/>
    <property type="project" value="UniProtKB-EC"/>
</dbReference>
<keyword evidence="4 12" id="KW-0808">Transferase</keyword>
<comment type="function">
    <text evidence="9">May play a role in stationary phase survival.</text>
</comment>